<dbReference type="STRING" id="401625.A0A0P1BNZ5"/>
<evidence type="ECO:0000256" key="4">
    <source>
        <dbReference type="SAM" id="MobiDB-lite"/>
    </source>
</evidence>
<evidence type="ECO:0000256" key="2">
    <source>
        <dbReference type="ARBA" id="ARBA00022980"/>
    </source>
</evidence>
<dbReference type="Proteomes" id="UP000054845">
    <property type="component" value="Unassembled WGS sequence"/>
</dbReference>
<dbReference type="InterPro" id="IPR030878">
    <property type="entry name" value="Ribosomal_uL15"/>
</dbReference>
<feature type="region of interest" description="Disordered" evidence="4">
    <location>
        <begin position="69"/>
        <end position="126"/>
    </location>
</feature>
<dbReference type="Pfam" id="PF00828">
    <property type="entry name" value="Ribosomal_L27A"/>
    <property type="match status" value="1"/>
</dbReference>
<dbReference type="OrthoDB" id="361383at2759"/>
<dbReference type="GO" id="GO:0003735">
    <property type="term" value="F:structural constituent of ribosome"/>
    <property type="evidence" value="ECO:0007669"/>
    <property type="project" value="InterPro"/>
</dbReference>
<dbReference type="GO" id="GO:0005762">
    <property type="term" value="C:mitochondrial large ribosomal subunit"/>
    <property type="evidence" value="ECO:0007669"/>
    <property type="project" value="TreeGrafter"/>
</dbReference>
<protein>
    <submittedName>
        <fullName evidence="6">Ribosomal protein l15</fullName>
    </submittedName>
</protein>
<keyword evidence="7" id="KW-1185">Reference proteome</keyword>
<feature type="compositionally biased region" description="Basic and acidic residues" evidence="4">
    <location>
        <begin position="309"/>
        <end position="319"/>
    </location>
</feature>
<dbReference type="GO" id="GO:0006412">
    <property type="term" value="P:translation"/>
    <property type="evidence" value="ECO:0007669"/>
    <property type="project" value="InterPro"/>
</dbReference>
<proteinExistence type="inferred from homology"/>
<keyword evidence="3" id="KW-0687">Ribonucleoprotein</keyword>
<evidence type="ECO:0000256" key="3">
    <source>
        <dbReference type="ARBA" id="ARBA00023274"/>
    </source>
</evidence>
<dbReference type="InterPro" id="IPR036227">
    <property type="entry name" value="Ribosomal_uL15/eL18_sf"/>
</dbReference>
<keyword evidence="2 6" id="KW-0689">Ribosomal protein</keyword>
<dbReference type="EMBL" id="CCYA01000265">
    <property type="protein sequence ID" value="CEH17940.1"/>
    <property type="molecule type" value="Genomic_DNA"/>
</dbReference>
<feature type="compositionally biased region" description="Basic and acidic residues" evidence="4">
    <location>
        <begin position="326"/>
        <end position="337"/>
    </location>
</feature>
<dbReference type="PANTHER" id="PTHR12934">
    <property type="entry name" value="50S RIBOSOMAL PROTEIN L15"/>
    <property type="match status" value="1"/>
</dbReference>
<sequence length="337" mass="36092">MAASLSASFNRLAVQTLASTSVQQTRQLGVGTMTRCRIVPAESYRAGRAISSTASHRQGDAAPTPLASRLALGNLSPLQPKKARKRVGRGDSSGRGGTSTRGHKGQKARAGNGRPVPGFEGGQMPLHRALPKRGFVNTHKQEFTTLNVDRLQSWIDQGRIDASQPITARELYASGCVTGRLRDGIKLLGNGADFVSSPVNIVISKATPTAIAAIEKAGGSIMTRYYTQRTLQSLIHPERYADRPPPGHARPTHKDDLLYYSDPKNRGFLSFLTPPEVVPRYNADGILVAVPDAFARKVATGSTGSTEAASDRESLETRDAMSALAKEAEHKVAQTEA</sequence>
<evidence type="ECO:0000259" key="5">
    <source>
        <dbReference type="Pfam" id="PF00828"/>
    </source>
</evidence>
<evidence type="ECO:0000313" key="7">
    <source>
        <dbReference type="Proteomes" id="UP000054845"/>
    </source>
</evidence>
<accession>A0A0P1BNZ5</accession>
<dbReference type="NCBIfam" id="TIGR01071">
    <property type="entry name" value="rplO_bact"/>
    <property type="match status" value="1"/>
</dbReference>
<dbReference type="InterPro" id="IPR021131">
    <property type="entry name" value="Ribosomal_uL15/eL18"/>
</dbReference>
<dbReference type="AlphaFoldDB" id="A0A0P1BNZ5"/>
<reference evidence="6 7" key="1">
    <citation type="submission" date="2014-09" db="EMBL/GenBank/DDBJ databases">
        <authorList>
            <person name="Magalhaes I.L.F."/>
            <person name="Oliveira U."/>
            <person name="Santos F.R."/>
            <person name="Vidigal T.H.D.A."/>
            <person name="Brescovit A.D."/>
            <person name="Santos A.J."/>
        </authorList>
    </citation>
    <scope>NUCLEOTIDE SEQUENCE [LARGE SCALE GENOMIC DNA]</scope>
</reference>
<feature type="domain" description="Large ribosomal subunit protein uL15/eL18" evidence="5">
    <location>
        <begin position="145"/>
        <end position="221"/>
    </location>
</feature>
<dbReference type="PANTHER" id="PTHR12934:SF11">
    <property type="entry name" value="LARGE RIBOSOMAL SUBUNIT PROTEIN UL15M"/>
    <property type="match status" value="1"/>
</dbReference>
<organism evidence="6 7">
    <name type="scientific">Ceraceosorus bombacis</name>
    <dbReference type="NCBI Taxonomy" id="401625"/>
    <lineage>
        <taxon>Eukaryota</taxon>
        <taxon>Fungi</taxon>
        <taxon>Dikarya</taxon>
        <taxon>Basidiomycota</taxon>
        <taxon>Ustilaginomycotina</taxon>
        <taxon>Exobasidiomycetes</taxon>
        <taxon>Ceraceosorales</taxon>
        <taxon>Ceraceosoraceae</taxon>
        <taxon>Ceraceosorus</taxon>
    </lineage>
</organism>
<dbReference type="SUPFAM" id="SSF52080">
    <property type="entry name" value="Ribosomal proteins L15p and L18e"/>
    <property type="match status" value="1"/>
</dbReference>
<evidence type="ECO:0000256" key="1">
    <source>
        <dbReference type="ARBA" id="ARBA00007320"/>
    </source>
</evidence>
<dbReference type="Gene3D" id="3.100.10.10">
    <property type="match status" value="1"/>
</dbReference>
<dbReference type="InterPro" id="IPR005749">
    <property type="entry name" value="Ribosomal_uL15_bac-type"/>
</dbReference>
<evidence type="ECO:0000313" key="6">
    <source>
        <dbReference type="EMBL" id="CEH17940.1"/>
    </source>
</evidence>
<name>A0A0P1BNZ5_9BASI</name>
<feature type="region of interest" description="Disordered" evidence="4">
    <location>
        <begin position="300"/>
        <end position="337"/>
    </location>
</feature>
<comment type="similarity">
    <text evidence="1">Belongs to the universal ribosomal protein uL15 family.</text>
</comment>
<dbReference type="HAMAP" id="MF_01341">
    <property type="entry name" value="Ribosomal_uL15"/>
    <property type="match status" value="1"/>
</dbReference>